<dbReference type="Pfam" id="PF08591">
    <property type="entry name" value="RNR_inhib"/>
    <property type="match status" value="1"/>
</dbReference>
<proteinExistence type="inferred from homology"/>
<sequence length="262" mass="27570">MSTPRVKRPFAGAASDPSQRQITSFFSARSSATTSPAAEAATIRSPPLPASVESNLLSVGMRVRKSVPEGYKVGGTSAFKLWTDNTPLPTSSRPAAPSSSSAAYRAVSRELLPFCGINKVGGLDVQPEVVHPDDDDDDVPALDDIPGLTMSQGSNDSSADSAANVRKRFFIDEADDTLDTMETFMAGGDGDGDGEISPRTLAPGGFGNARIMAIPRSRAAKRTGGVSPLKETAGQENMAIDGDFEEAEFLVYGEGREMDMTT</sequence>
<dbReference type="Proteomes" id="UP000029964">
    <property type="component" value="Unassembled WGS sequence"/>
</dbReference>
<dbReference type="PANTHER" id="PTHR28081:SF1">
    <property type="entry name" value="DAMAGE-REGULATED IMPORT FACILITATOR 1"/>
    <property type="match status" value="1"/>
</dbReference>
<dbReference type="GO" id="GO:0005634">
    <property type="term" value="C:nucleus"/>
    <property type="evidence" value="ECO:0007669"/>
    <property type="project" value="UniProtKB-SubCell"/>
</dbReference>
<keyword evidence="4" id="KW-0963">Cytoplasm</keyword>
<dbReference type="GO" id="GO:0008104">
    <property type="term" value="P:intracellular protein localization"/>
    <property type="evidence" value="ECO:0007669"/>
    <property type="project" value="TreeGrafter"/>
</dbReference>
<dbReference type="OrthoDB" id="4072855at2759"/>
<dbReference type="EMBL" id="JPKY01000009">
    <property type="protein sequence ID" value="KFH47536.1"/>
    <property type="molecule type" value="Genomic_DNA"/>
</dbReference>
<evidence type="ECO:0000256" key="4">
    <source>
        <dbReference type="ARBA" id="ARBA00022490"/>
    </source>
</evidence>
<keyword evidence="5" id="KW-0539">Nucleus</keyword>
<comment type="similarity">
    <text evidence="3">Belongs to the DIF1/spd1 family.</text>
</comment>
<comment type="subcellular location">
    <subcellularLocation>
        <location evidence="2">Cytoplasm</location>
    </subcellularLocation>
    <subcellularLocation>
        <location evidence="1">Nucleus</location>
    </subcellularLocation>
</comment>
<dbReference type="InterPro" id="IPR013900">
    <property type="entry name" value="RNR_inhibitor"/>
</dbReference>
<protein>
    <submittedName>
        <fullName evidence="7">Uncharacterized protein</fullName>
    </submittedName>
</protein>
<evidence type="ECO:0000313" key="8">
    <source>
        <dbReference type="Proteomes" id="UP000029964"/>
    </source>
</evidence>
<dbReference type="GO" id="GO:0005737">
    <property type="term" value="C:cytoplasm"/>
    <property type="evidence" value="ECO:0007669"/>
    <property type="project" value="UniProtKB-SubCell"/>
</dbReference>
<evidence type="ECO:0000313" key="7">
    <source>
        <dbReference type="EMBL" id="KFH47536.1"/>
    </source>
</evidence>
<dbReference type="AlphaFoldDB" id="A0A086TDV4"/>
<accession>A0A086TDV4</accession>
<evidence type="ECO:0000256" key="2">
    <source>
        <dbReference type="ARBA" id="ARBA00004496"/>
    </source>
</evidence>
<name>A0A086TDV4_HAPC1</name>
<keyword evidence="8" id="KW-1185">Reference proteome</keyword>
<evidence type="ECO:0000256" key="3">
    <source>
        <dbReference type="ARBA" id="ARBA00005459"/>
    </source>
</evidence>
<comment type="caution">
    <text evidence="7">The sequence shown here is derived from an EMBL/GenBank/DDBJ whole genome shotgun (WGS) entry which is preliminary data.</text>
</comment>
<organism evidence="7 8">
    <name type="scientific">Hapsidospora chrysogenum (strain ATCC 11550 / CBS 779.69 / DSM 880 / IAM 14645 / JCM 23072 / IMI 49137)</name>
    <name type="common">Acremonium chrysogenum</name>
    <dbReference type="NCBI Taxonomy" id="857340"/>
    <lineage>
        <taxon>Eukaryota</taxon>
        <taxon>Fungi</taxon>
        <taxon>Dikarya</taxon>
        <taxon>Ascomycota</taxon>
        <taxon>Pezizomycotina</taxon>
        <taxon>Sordariomycetes</taxon>
        <taxon>Hypocreomycetidae</taxon>
        <taxon>Hypocreales</taxon>
        <taxon>Bionectriaceae</taxon>
        <taxon>Hapsidospora</taxon>
    </lineage>
</organism>
<gene>
    <name evidence="7" type="ORF">ACRE_016280</name>
</gene>
<feature type="region of interest" description="Disordered" evidence="6">
    <location>
        <begin position="1"/>
        <end position="30"/>
    </location>
</feature>
<evidence type="ECO:0000256" key="1">
    <source>
        <dbReference type="ARBA" id="ARBA00004123"/>
    </source>
</evidence>
<dbReference type="PANTHER" id="PTHR28081">
    <property type="entry name" value="DAMAGE-REGULATED IMPORT FACILITATOR 1-RELATED"/>
    <property type="match status" value="1"/>
</dbReference>
<dbReference type="GO" id="GO:1990846">
    <property type="term" value="F:ribonucleoside-diphosphate reductase inhibitor activity"/>
    <property type="evidence" value="ECO:0007669"/>
    <property type="project" value="TreeGrafter"/>
</dbReference>
<evidence type="ECO:0000256" key="5">
    <source>
        <dbReference type="ARBA" id="ARBA00023242"/>
    </source>
</evidence>
<dbReference type="HOGENOM" id="CLU_050885_2_0_1"/>
<evidence type="ECO:0000256" key="6">
    <source>
        <dbReference type="SAM" id="MobiDB-lite"/>
    </source>
</evidence>
<reference evidence="8" key="1">
    <citation type="journal article" date="2014" name="Genome Announc.">
        <title>Genome sequence and annotation of Acremonium chrysogenum, producer of the beta-lactam antibiotic cephalosporin C.</title>
        <authorList>
            <person name="Terfehr D."/>
            <person name="Dahlmann T.A."/>
            <person name="Specht T."/>
            <person name="Zadra I."/>
            <person name="Kuernsteiner H."/>
            <person name="Kueck U."/>
        </authorList>
    </citation>
    <scope>NUCLEOTIDE SEQUENCE [LARGE SCALE GENOMIC DNA]</scope>
    <source>
        <strain evidence="8">ATCC 11550 / CBS 779.69 / DSM 880 / IAM 14645 / JCM 23072 / IMI 49137</strain>
    </source>
</reference>